<reference evidence="2" key="1">
    <citation type="submission" date="2022-06" db="EMBL/GenBank/DDBJ databases">
        <authorList>
            <person name="Dietemann V."/>
            <person name="Ory F."/>
            <person name="Dainat B."/>
            <person name="Oberhansli S."/>
        </authorList>
    </citation>
    <scope>NUCLEOTIDE SEQUENCE</scope>
    <source>
        <strain evidence="2">Ena-SAMPLE-TAB-26-04-2022-14:26:32:270-5432</strain>
    </source>
</reference>
<dbReference type="InterPro" id="IPR025736">
    <property type="entry name" value="PucR_C-HTH_dom"/>
</dbReference>
<dbReference type="Pfam" id="PF13556">
    <property type="entry name" value="HTH_30"/>
    <property type="match status" value="1"/>
</dbReference>
<name>A0ABM9G6M8_9BACL</name>
<dbReference type="InterPro" id="IPR009057">
    <property type="entry name" value="Homeodomain-like_sf"/>
</dbReference>
<sequence>MERFGMDKEALQQQIEHILDASLEKLSVPSSTWREWTGGEALADGQPAVLAKRGNAWYMLWKPGKAATEVLKLEGRELAGQERQWLQLILRMEHRPKPSLAATHISDEQQAHMFGQWVADRVKEGEANAEVPDSFSWKSKLFIQVVPFLLVAEHAHRETPAYQELYKLLRSYFGGEVILIPLSDKEWLILCPEQLTQPGSGEDENEERETMEELLTSYCLGLYELLSSEWVGESHLTIGYPFTPAKGIPGVVSQLRETLYLGRAFHVTDNIHLPWELHLERLVNSIPDEVREQFLQRVVTKAESFADPETMATLQHFFQFDCSVSETAKRLYIHRNTLLYRLDKFKHETGLDVRKFSDAVLVKLILLLYKVTK</sequence>
<dbReference type="RefSeq" id="WP_249725579.1">
    <property type="nucleotide sequence ID" value="NZ_AP031286.1"/>
</dbReference>
<feature type="domain" description="PucR C-terminal helix-turn-helix" evidence="1">
    <location>
        <begin position="311"/>
        <end position="367"/>
    </location>
</feature>
<dbReference type="PANTHER" id="PTHR33744">
    <property type="entry name" value="CARBOHYDRATE DIACID REGULATOR"/>
    <property type="match status" value="1"/>
</dbReference>
<dbReference type="InterPro" id="IPR042070">
    <property type="entry name" value="PucR_C-HTH_sf"/>
</dbReference>
<proteinExistence type="predicted"/>
<evidence type="ECO:0000259" key="1">
    <source>
        <dbReference type="Pfam" id="PF13556"/>
    </source>
</evidence>
<dbReference type="InterPro" id="IPR051448">
    <property type="entry name" value="CdaR-like_regulators"/>
</dbReference>
<dbReference type="Proteomes" id="UP001154322">
    <property type="component" value="Unassembled WGS sequence"/>
</dbReference>
<dbReference type="PANTHER" id="PTHR33744:SF15">
    <property type="entry name" value="CARBOHYDRATE DIACID REGULATOR"/>
    <property type="match status" value="1"/>
</dbReference>
<evidence type="ECO:0000313" key="2">
    <source>
        <dbReference type="EMBL" id="CAH8247530.1"/>
    </source>
</evidence>
<accession>A0ABM9G6M8</accession>
<protein>
    <submittedName>
        <fullName evidence="2">Helix-turn-helix domain-containing protein</fullName>
    </submittedName>
</protein>
<dbReference type="SUPFAM" id="SSF46689">
    <property type="entry name" value="Homeodomain-like"/>
    <property type="match status" value="1"/>
</dbReference>
<evidence type="ECO:0000313" key="3">
    <source>
        <dbReference type="Proteomes" id="UP001154322"/>
    </source>
</evidence>
<dbReference type="EMBL" id="CALYLO010000007">
    <property type="protein sequence ID" value="CAH8247530.1"/>
    <property type="molecule type" value="Genomic_DNA"/>
</dbReference>
<dbReference type="Gene3D" id="1.10.10.2840">
    <property type="entry name" value="PucR C-terminal helix-turn-helix domain"/>
    <property type="match status" value="1"/>
</dbReference>
<gene>
    <name evidence="2" type="ORF">WJ0W_004765</name>
</gene>
<organism evidence="2 3">
    <name type="scientific">Paenibacillus melissococcoides</name>
    <dbReference type="NCBI Taxonomy" id="2912268"/>
    <lineage>
        <taxon>Bacteria</taxon>
        <taxon>Bacillati</taxon>
        <taxon>Bacillota</taxon>
        <taxon>Bacilli</taxon>
        <taxon>Bacillales</taxon>
        <taxon>Paenibacillaceae</taxon>
        <taxon>Paenibacillus</taxon>
    </lineage>
</organism>
<keyword evidence="3" id="KW-1185">Reference proteome</keyword>
<comment type="caution">
    <text evidence="2">The sequence shown here is derived from an EMBL/GenBank/DDBJ whole genome shotgun (WGS) entry which is preliminary data.</text>
</comment>